<dbReference type="AlphaFoldDB" id="A0A6N8TK50"/>
<name>A0A6N8TK50_SHIZO</name>
<dbReference type="OrthoDB" id="7861056at2"/>
<sequence>MTRINCIPPDELTTAHLVAEYRELPRIFGLVRAAIVRGERPDDPRNPHDYRLGPGHVRFFYPRLGYLARRQEALIAEMLRRGYAPSFTDPAGLLTDIPVEWHGDWTPSEQAIALNRGRIAERLGAKL</sequence>
<evidence type="ECO:0000313" key="3">
    <source>
        <dbReference type="Proteomes" id="UP000440304"/>
    </source>
</evidence>
<proteinExistence type="predicted"/>
<dbReference type="RefSeq" id="WP_160787888.1">
    <property type="nucleotide sequence ID" value="NZ_CP086610.1"/>
</dbReference>
<protein>
    <submittedName>
        <fullName evidence="2">Endonuclease V</fullName>
    </submittedName>
</protein>
<dbReference type="Gene3D" id="1.10.440.10">
    <property type="entry name" value="T4 endonuclease V"/>
    <property type="match status" value="1"/>
</dbReference>
<dbReference type="EMBL" id="WUML01000026">
    <property type="protein sequence ID" value="MXO02636.1"/>
    <property type="molecule type" value="Genomic_DNA"/>
</dbReference>
<dbReference type="PIRSF" id="PIRSF001000">
    <property type="entry name" value="PDG_ENDV"/>
    <property type="match status" value="1"/>
</dbReference>
<dbReference type="Pfam" id="PF03013">
    <property type="entry name" value="Pyr_excise"/>
    <property type="match status" value="1"/>
</dbReference>
<dbReference type="InterPro" id="IPR004260">
    <property type="entry name" value="Pyr-dimer_DNA_glycosylase"/>
</dbReference>
<organism evidence="2 3">
    <name type="scientific">Shinella zoogloeoides</name>
    <name type="common">Crabtreella saccharophila</name>
    <dbReference type="NCBI Taxonomy" id="352475"/>
    <lineage>
        <taxon>Bacteria</taxon>
        <taxon>Pseudomonadati</taxon>
        <taxon>Pseudomonadota</taxon>
        <taxon>Alphaproteobacteria</taxon>
        <taxon>Hyphomicrobiales</taxon>
        <taxon>Rhizobiaceae</taxon>
        <taxon>Shinella</taxon>
    </lineage>
</organism>
<keyword evidence="2" id="KW-0378">Hydrolase</keyword>
<gene>
    <name evidence="2" type="ORF">GR156_20165</name>
</gene>
<dbReference type="Proteomes" id="UP000440304">
    <property type="component" value="Unassembled WGS sequence"/>
</dbReference>
<evidence type="ECO:0000256" key="1">
    <source>
        <dbReference type="PIRSR" id="PIRSR001000-1"/>
    </source>
</evidence>
<dbReference type="InterPro" id="IPR024796">
    <property type="entry name" value="T4_endonuc_V"/>
</dbReference>
<evidence type="ECO:0000313" key="2">
    <source>
        <dbReference type="EMBL" id="MXO02636.1"/>
    </source>
</evidence>
<reference evidence="2 3" key="1">
    <citation type="submission" date="2019-12" db="EMBL/GenBank/DDBJ databases">
        <title>Shinella granuli gen. nov., sp. nov., and proposal of the reclassification of Zoogloea ramigera ATCC 19623 as Shinella zoogloeoides sp. nov.</title>
        <authorList>
            <person name="Gao J."/>
        </authorList>
    </citation>
    <scope>NUCLEOTIDE SEQUENCE [LARGE SCALE GENOMIC DNA]</scope>
    <source>
        <strain evidence="2 3">DSM 287</strain>
    </source>
</reference>
<keyword evidence="2" id="KW-0255">Endonuclease</keyword>
<dbReference type="GO" id="GO:0004519">
    <property type="term" value="F:endonuclease activity"/>
    <property type="evidence" value="ECO:0007669"/>
    <property type="project" value="UniProtKB-KW"/>
</dbReference>
<accession>A0A6N8TK50</accession>
<comment type="caution">
    <text evidence="2">The sequence shown here is derived from an EMBL/GenBank/DDBJ whole genome shotgun (WGS) entry which is preliminary data.</text>
</comment>
<feature type="active site" description="Proton acceptor" evidence="1">
    <location>
        <position position="23"/>
    </location>
</feature>
<keyword evidence="2" id="KW-0540">Nuclease</keyword>
<dbReference type="SUPFAM" id="SSF47077">
    <property type="entry name" value="T4 endonuclease V"/>
    <property type="match status" value="1"/>
</dbReference>